<dbReference type="Gene3D" id="2.60.40.10">
    <property type="entry name" value="Immunoglobulins"/>
    <property type="match status" value="3"/>
</dbReference>
<dbReference type="PROSITE" id="PS00659">
    <property type="entry name" value="GLYCOSYL_HYDROL_F5"/>
    <property type="match status" value="1"/>
</dbReference>
<dbReference type="InterPro" id="IPR001547">
    <property type="entry name" value="Glyco_hydro_5"/>
</dbReference>
<evidence type="ECO:0000256" key="1">
    <source>
        <dbReference type="ARBA" id="ARBA00022729"/>
    </source>
</evidence>
<accession>C7NMC5</accession>
<dbReference type="AlphaFoldDB" id="C7NMC5"/>
<dbReference type="SUPFAM" id="SSF49785">
    <property type="entry name" value="Galactose-binding domain-like"/>
    <property type="match status" value="1"/>
</dbReference>
<dbReference type="InterPro" id="IPR006311">
    <property type="entry name" value="TAT_signal"/>
</dbReference>
<dbReference type="Pfam" id="PF00041">
    <property type="entry name" value="fn3"/>
    <property type="match status" value="3"/>
</dbReference>
<dbReference type="eggNOG" id="arCOG09007">
    <property type="taxonomic scope" value="Archaea"/>
</dbReference>
<dbReference type="Pfam" id="PF03422">
    <property type="entry name" value="CBM_6"/>
    <property type="match status" value="1"/>
</dbReference>
<evidence type="ECO:0000256" key="4">
    <source>
        <dbReference type="ARBA" id="ARBA00023295"/>
    </source>
</evidence>
<feature type="domain" description="CBM6" evidence="7">
    <location>
        <begin position="506"/>
        <end position="646"/>
    </location>
</feature>
<dbReference type="GO" id="GO:0000272">
    <property type="term" value="P:polysaccharide catabolic process"/>
    <property type="evidence" value="ECO:0007669"/>
    <property type="project" value="InterPro"/>
</dbReference>
<gene>
    <name evidence="8" type="ordered locus">Huta_2398</name>
</gene>
<dbReference type="CDD" id="cd00063">
    <property type="entry name" value="FN3"/>
    <property type="match status" value="3"/>
</dbReference>
<dbReference type="CAZy" id="CBM6">
    <property type="family name" value="Carbohydrate-Binding Module Family 6"/>
</dbReference>
<organism evidence="8 9">
    <name type="scientific">Halorhabdus utahensis (strain DSM 12940 / JCM 11049 / AX-2)</name>
    <dbReference type="NCBI Taxonomy" id="519442"/>
    <lineage>
        <taxon>Archaea</taxon>
        <taxon>Methanobacteriati</taxon>
        <taxon>Methanobacteriota</taxon>
        <taxon>Stenosarchaea group</taxon>
        <taxon>Halobacteria</taxon>
        <taxon>Halobacteriales</taxon>
        <taxon>Haloarculaceae</taxon>
        <taxon>Halorhabdus</taxon>
    </lineage>
</organism>
<evidence type="ECO:0000259" key="6">
    <source>
        <dbReference type="PROSITE" id="PS50853"/>
    </source>
</evidence>
<keyword evidence="2" id="KW-0677">Repeat</keyword>
<keyword evidence="4" id="KW-0326">Glycosidase</keyword>
<dbReference type="SUPFAM" id="SSF51445">
    <property type="entry name" value="(Trans)glycosidases"/>
    <property type="match status" value="1"/>
</dbReference>
<dbReference type="Gene3D" id="3.20.20.80">
    <property type="entry name" value="Glycosidases"/>
    <property type="match status" value="1"/>
</dbReference>
<dbReference type="PROSITE" id="PS50853">
    <property type="entry name" value="FN3"/>
    <property type="match status" value="3"/>
</dbReference>
<dbReference type="EMBL" id="CP001687">
    <property type="protein sequence ID" value="ACV12564.1"/>
    <property type="molecule type" value="Genomic_DNA"/>
</dbReference>
<dbReference type="InterPro" id="IPR006584">
    <property type="entry name" value="Cellulose-bd_IV"/>
</dbReference>
<feature type="domain" description="Fibronectin type-III" evidence="6">
    <location>
        <begin position="405"/>
        <end position="495"/>
    </location>
</feature>
<dbReference type="OrthoDB" id="8638at2157"/>
<dbReference type="PANTHER" id="PTHR46708:SF2">
    <property type="entry name" value="FIBRONECTIN TYPE-III DOMAIN-CONTAINING PROTEIN"/>
    <property type="match status" value="1"/>
</dbReference>
<dbReference type="RefSeq" id="WP_015790130.1">
    <property type="nucleotide sequence ID" value="NC_013158.1"/>
</dbReference>
<dbReference type="Pfam" id="PF00150">
    <property type="entry name" value="Cellulase"/>
    <property type="match status" value="1"/>
</dbReference>
<reference evidence="8 9" key="1">
    <citation type="journal article" date="2009" name="Stand. Genomic Sci.">
        <title>Complete genome sequence of Halorhabdus utahensis type strain (AX-2).</title>
        <authorList>
            <person name="Anderson I."/>
            <person name="Tindall B.J."/>
            <person name="Pomrenke H."/>
            <person name="Goker M."/>
            <person name="Lapidus A."/>
            <person name="Nolan M."/>
            <person name="Copeland A."/>
            <person name="Glavina Del Rio T."/>
            <person name="Chen F."/>
            <person name="Tice H."/>
            <person name="Cheng J.F."/>
            <person name="Lucas S."/>
            <person name="Chertkov O."/>
            <person name="Bruce D."/>
            <person name="Brettin T."/>
            <person name="Detter J.C."/>
            <person name="Han C."/>
            <person name="Goodwin L."/>
            <person name="Land M."/>
            <person name="Hauser L."/>
            <person name="Chang Y.J."/>
            <person name="Jeffries C.D."/>
            <person name="Pitluck S."/>
            <person name="Pati A."/>
            <person name="Mavromatis K."/>
            <person name="Ivanova N."/>
            <person name="Ovchinnikova G."/>
            <person name="Chen A."/>
            <person name="Palaniappan K."/>
            <person name="Chain P."/>
            <person name="Rohde M."/>
            <person name="Bristow J."/>
            <person name="Eisen J.A."/>
            <person name="Markowitz V."/>
            <person name="Hugenholtz P."/>
            <person name="Kyrpides N.C."/>
            <person name="Klenk H.P."/>
        </authorList>
    </citation>
    <scope>NUCLEOTIDE SEQUENCE [LARGE SCALE GENOMIC DNA]</scope>
    <source>
        <strain evidence="9">DSM 12940 / JCM 11049 / AX-2</strain>
    </source>
</reference>
<keyword evidence="3" id="KW-0378">Hydrolase</keyword>
<keyword evidence="9" id="KW-1185">Reference proteome</keyword>
<dbReference type="SUPFAM" id="SSF49265">
    <property type="entry name" value="Fibronectin type III"/>
    <property type="match status" value="2"/>
</dbReference>
<evidence type="ECO:0000259" key="7">
    <source>
        <dbReference type="PROSITE" id="PS51175"/>
    </source>
</evidence>
<dbReference type="GO" id="GO:0030246">
    <property type="term" value="F:carbohydrate binding"/>
    <property type="evidence" value="ECO:0007669"/>
    <property type="project" value="InterPro"/>
</dbReference>
<dbReference type="InterPro" id="IPR017853">
    <property type="entry name" value="GH"/>
</dbReference>
<dbReference type="SMART" id="SM00060">
    <property type="entry name" value="FN3"/>
    <property type="match status" value="3"/>
</dbReference>
<feature type="domain" description="Fibronectin type-III" evidence="6">
    <location>
        <begin position="660"/>
        <end position="748"/>
    </location>
</feature>
<protein>
    <submittedName>
        <fullName evidence="8">Carbohydrate binding family 6</fullName>
    </submittedName>
</protein>
<evidence type="ECO:0000256" key="5">
    <source>
        <dbReference type="SAM" id="MobiDB-lite"/>
    </source>
</evidence>
<dbReference type="GO" id="GO:0004553">
    <property type="term" value="F:hydrolase activity, hydrolyzing O-glycosyl compounds"/>
    <property type="evidence" value="ECO:0007669"/>
    <property type="project" value="InterPro"/>
</dbReference>
<dbReference type="CAZy" id="GH5">
    <property type="family name" value="Glycoside Hydrolase Family 5"/>
</dbReference>
<name>C7NMC5_HALUD</name>
<feature type="compositionally biased region" description="Basic and acidic residues" evidence="5">
    <location>
        <begin position="13"/>
        <end position="27"/>
    </location>
</feature>
<dbReference type="InterPro" id="IPR008979">
    <property type="entry name" value="Galactose-bd-like_sf"/>
</dbReference>
<dbReference type="GeneID" id="8384697"/>
<dbReference type="HOGENOM" id="CLU_007453_0_0_2"/>
<dbReference type="STRING" id="519442.Huta_2398"/>
<feature type="domain" description="Fibronectin type-III" evidence="6">
    <location>
        <begin position="756"/>
        <end position="843"/>
    </location>
</feature>
<sequence>MTDEATESIEASATDHTDETAGNRKDPGLTSSRRTFLGAMASAGTIGAGLSAATGTAAAGVPTPRLHTEGRWIRDPAGNDVTLRGMAPADPGFYRQYHPKSFEEVLEWATDTDRGWHPNIVRLPCTQDSIDALGLETYVTEVLRPAVDLLAARDVYALVDFHLIRPYTQDATETYNEENDDDLAPIDDVMTTFWDRVAPEFAEDEHVIYELFNEPTQPAMYGDDAGAFQAWRDAAQPWVDLVREHAPETPIIIGSPRWTSVTHMAPEYPFDGENLIYAAHIYPDNGPPADFDQWYGEPATEVPVVVTEFGWEPTGGSVDQGTTSGWGEPFREWVEGYENMGWISWCFDDSWEPAFFESPDAGANEPWTLKDDADQMGGYIKTWLEATKDQGIPESAIDDDVAPPVPSGLEVTRSTEISVEIAWNAVTDEGEAGLSHYNVYVDGERRGQVIDGTATTVDGLEPASTYEVGVSAVDSAGNESNQTTTVAETIATDAGQSAFVEHELPGRIQAEDFDEGGQGIAYYDTGSTNEAGADYRETGVDIGTAVESGYNVGYTETGEWLEYTVTVESGGSYEATVRVANGADSGGDLRIEVDRAEVATQNVWPTGGWENFEEIRVGEVDIPEGEHVIRIVVETSGWNFDWIEFTGGDGGGEDVTPPTAPSNLSVTTTTPSSAEIAWDAATDEGGSGLDHYAVYVDGSLDQQVPTGTTSATIADLAAETSYEIGVSAVDGAGNESESVTVDVTTDAGDDTTPPTVPGDLSVDGTTATSIDVAWSGASDAGTGVDAYAVYVDGSRDQAVKAGTTTATIDSLSAVTTYEVGVSAIDGAGNESATATVEATTDQSDDGEDDEDDESPADALVVNDYDGDPSWSSNRNDLGKWCGAGSFQNGTAGGGAVEDGALVLEYDNAGWFVEQVQQDVSDYSTVVLRVSGANGGEESEFLFDMGGARDLLANLTDDSITTSVTDVAIDMESAGIDPSGGGLSIRLNFWQGGASTLEIEEIRLE</sequence>
<feature type="region of interest" description="Disordered" evidence="5">
    <location>
        <begin position="1"/>
        <end position="31"/>
    </location>
</feature>
<dbReference type="SMART" id="SM00606">
    <property type="entry name" value="CBD_IV"/>
    <property type="match status" value="1"/>
</dbReference>
<evidence type="ECO:0000313" key="8">
    <source>
        <dbReference type="EMBL" id="ACV12564.1"/>
    </source>
</evidence>
<dbReference type="KEGG" id="hut:Huta_2398"/>
<dbReference type="InterPro" id="IPR013783">
    <property type="entry name" value="Ig-like_fold"/>
</dbReference>
<dbReference type="PANTHER" id="PTHR46708">
    <property type="entry name" value="TENASCIN"/>
    <property type="match status" value="1"/>
</dbReference>
<dbReference type="Gene3D" id="2.60.120.260">
    <property type="entry name" value="Galactose-binding domain-like"/>
    <property type="match status" value="1"/>
</dbReference>
<feature type="compositionally biased region" description="Polar residues" evidence="5">
    <location>
        <begin position="830"/>
        <end position="841"/>
    </location>
</feature>
<evidence type="ECO:0000256" key="2">
    <source>
        <dbReference type="ARBA" id="ARBA00022737"/>
    </source>
</evidence>
<dbReference type="InterPro" id="IPR003961">
    <property type="entry name" value="FN3_dom"/>
</dbReference>
<proteinExistence type="predicted"/>
<feature type="region of interest" description="Disordered" evidence="5">
    <location>
        <begin position="828"/>
        <end position="867"/>
    </location>
</feature>
<keyword evidence="1" id="KW-0732">Signal</keyword>
<evidence type="ECO:0000256" key="3">
    <source>
        <dbReference type="ARBA" id="ARBA00022801"/>
    </source>
</evidence>
<evidence type="ECO:0000313" key="9">
    <source>
        <dbReference type="Proteomes" id="UP000002071"/>
    </source>
</evidence>
<dbReference type="CDD" id="cd04080">
    <property type="entry name" value="CBM6_cellulase-like"/>
    <property type="match status" value="1"/>
</dbReference>
<dbReference type="InterPro" id="IPR036116">
    <property type="entry name" value="FN3_sf"/>
</dbReference>
<dbReference type="PROSITE" id="PS51318">
    <property type="entry name" value="TAT"/>
    <property type="match status" value="1"/>
</dbReference>
<dbReference type="PROSITE" id="PS51175">
    <property type="entry name" value="CBM6"/>
    <property type="match status" value="1"/>
</dbReference>
<dbReference type="InterPro" id="IPR050991">
    <property type="entry name" value="ECM_Regulatory_Proteins"/>
</dbReference>
<dbReference type="Proteomes" id="UP000002071">
    <property type="component" value="Chromosome"/>
</dbReference>
<dbReference type="InterPro" id="IPR018087">
    <property type="entry name" value="Glyco_hydro_5_CS"/>
</dbReference>
<feature type="compositionally biased region" description="Acidic residues" evidence="5">
    <location>
        <begin position="842"/>
        <end position="855"/>
    </location>
</feature>
<dbReference type="InterPro" id="IPR005084">
    <property type="entry name" value="CBM6"/>
</dbReference>